<sequence length="251" mass="27474">MLNQFSRTELLFGKEGMEKLYKAKVAVFGIGGVGGYVVEGLARSGVGEIDLIDDDKVCLTNLNRQLHATRKTVGKYKVDVAKERILEINPDAIVNIHNTFFLPSTANEFDFTKYDYIVDAIDTVTGKIELVLKAKEAGVPIISSMGAGNKMNPAGFEVVDIYKTSICPLAKVMRKELKKRGIEKLKVVYSKEVPMKPIEDMAISCKANCICPPGTTRKCTQRRQVPGSNAFVPSVVGLIIAGEVVKDLMAD</sequence>
<organism evidence="2 3">
    <name type="scientific">[Clostridium] fimetarium</name>
    <dbReference type="NCBI Taxonomy" id="99656"/>
    <lineage>
        <taxon>Bacteria</taxon>
        <taxon>Bacillati</taxon>
        <taxon>Bacillota</taxon>
        <taxon>Clostridia</taxon>
        <taxon>Lachnospirales</taxon>
        <taxon>Lachnospiraceae</taxon>
    </lineage>
</organism>
<feature type="domain" description="THIF-type NAD/FAD binding fold" evidence="1">
    <location>
        <begin position="10"/>
        <end position="247"/>
    </location>
</feature>
<evidence type="ECO:0000313" key="2">
    <source>
        <dbReference type="EMBL" id="SEV82647.1"/>
    </source>
</evidence>
<protein>
    <submittedName>
        <fullName evidence="2">tRNA A37 threonylcarbamoyladenosine dehydratase</fullName>
    </submittedName>
</protein>
<dbReference type="OrthoDB" id="9804150at2"/>
<dbReference type="InterPro" id="IPR035985">
    <property type="entry name" value="Ubiquitin-activating_enz"/>
</dbReference>
<dbReference type="Proteomes" id="UP000199701">
    <property type="component" value="Unassembled WGS sequence"/>
</dbReference>
<dbReference type="FunFam" id="3.40.50.720:FF:000141">
    <property type="entry name" value="tRNA threonylcarbamoyladenosine dehydratase"/>
    <property type="match status" value="1"/>
</dbReference>
<dbReference type="InterPro" id="IPR000594">
    <property type="entry name" value="ThiF_NAD_FAD-bd"/>
</dbReference>
<dbReference type="CDD" id="cd00755">
    <property type="entry name" value="YgdL_like"/>
    <property type="match status" value="1"/>
</dbReference>
<keyword evidence="3" id="KW-1185">Reference proteome</keyword>
<dbReference type="PANTHER" id="PTHR43267:SF1">
    <property type="entry name" value="TRNA THREONYLCARBAMOYLADENOSINE DEHYDRATASE"/>
    <property type="match status" value="1"/>
</dbReference>
<dbReference type="InterPro" id="IPR045886">
    <property type="entry name" value="ThiF/MoeB/HesA"/>
</dbReference>
<dbReference type="SUPFAM" id="SSF69572">
    <property type="entry name" value="Activating enzymes of the ubiquitin-like proteins"/>
    <property type="match status" value="1"/>
</dbReference>
<accession>A0A1I0M2I2</accession>
<dbReference type="PANTHER" id="PTHR43267">
    <property type="entry name" value="TRNA THREONYLCARBAMOYLADENOSINE DEHYDRATASE"/>
    <property type="match status" value="1"/>
</dbReference>
<dbReference type="STRING" id="99656.SAMN05421659_101126"/>
<reference evidence="2 3" key="1">
    <citation type="submission" date="2016-10" db="EMBL/GenBank/DDBJ databases">
        <authorList>
            <person name="de Groot N.N."/>
        </authorList>
    </citation>
    <scope>NUCLEOTIDE SEQUENCE [LARGE SCALE GENOMIC DNA]</scope>
    <source>
        <strain evidence="2 3">DSM 9179</strain>
    </source>
</reference>
<dbReference type="Pfam" id="PF00899">
    <property type="entry name" value="ThiF"/>
    <property type="match status" value="1"/>
</dbReference>
<proteinExistence type="predicted"/>
<dbReference type="EMBL" id="FOJI01000001">
    <property type="protein sequence ID" value="SEV82647.1"/>
    <property type="molecule type" value="Genomic_DNA"/>
</dbReference>
<dbReference type="RefSeq" id="WP_092449537.1">
    <property type="nucleotide sequence ID" value="NZ_FOJI01000001.1"/>
</dbReference>
<dbReference type="AlphaFoldDB" id="A0A1I0M2I2"/>
<dbReference type="GO" id="GO:0061504">
    <property type="term" value="P:cyclic threonylcarbamoyladenosine biosynthetic process"/>
    <property type="evidence" value="ECO:0007669"/>
    <property type="project" value="TreeGrafter"/>
</dbReference>
<evidence type="ECO:0000259" key="1">
    <source>
        <dbReference type="Pfam" id="PF00899"/>
    </source>
</evidence>
<gene>
    <name evidence="2" type="ORF">SAMN05421659_101126</name>
</gene>
<name>A0A1I0M2I2_9FIRM</name>
<dbReference type="Gene3D" id="3.40.50.720">
    <property type="entry name" value="NAD(P)-binding Rossmann-like Domain"/>
    <property type="match status" value="1"/>
</dbReference>
<evidence type="ECO:0000313" key="3">
    <source>
        <dbReference type="Proteomes" id="UP000199701"/>
    </source>
</evidence>
<dbReference type="GO" id="GO:0061503">
    <property type="term" value="F:tRNA threonylcarbamoyladenosine dehydratase"/>
    <property type="evidence" value="ECO:0007669"/>
    <property type="project" value="TreeGrafter"/>
</dbReference>
<dbReference type="GO" id="GO:0008641">
    <property type="term" value="F:ubiquitin-like modifier activating enzyme activity"/>
    <property type="evidence" value="ECO:0007669"/>
    <property type="project" value="InterPro"/>
</dbReference>